<evidence type="ECO:0000313" key="2">
    <source>
        <dbReference type="Proteomes" id="UP000238426"/>
    </source>
</evidence>
<dbReference type="OrthoDB" id="9761886at2"/>
<dbReference type="SUPFAM" id="SSF88713">
    <property type="entry name" value="Glycoside hydrolase/deacetylase"/>
    <property type="match status" value="1"/>
</dbReference>
<dbReference type="PROSITE" id="PS51257">
    <property type="entry name" value="PROKAR_LIPOPROTEIN"/>
    <property type="match status" value="1"/>
</dbReference>
<dbReference type="InterPro" id="IPR011330">
    <property type="entry name" value="Glyco_hydro/deAcase_b/a-brl"/>
</dbReference>
<organism evidence="1 2">
    <name type="scientific">Aurantibacter aestuarii</name>
    <dbReference type="NCBI Taxonomy" id="1266046"/>
    <lineage>
        <taxon>Bacteria</taxon>
        <taxon>Pseudomonadati</taxon>
        <taxon>Bacteroidota</taxon>
        <taxon>Flavobacteriia</taxon>
        <taxon>Flavobacteriales</taxon>
        <taxon>Flavobacteriaceae</taxon>
        <taxon>Aurantibacter</taxon>
    </lineage>
</organism>
<dbReference type="RefSeq" id="WP_106463342.1">
    <property type="nucleotide sequence ID" value="NZ_PXOQ01000009.1"/>
</dbReference>
<accession>A0A2T1N8P2</accession>
<proteinExistence type="predicted"/>
<protein>
    <recommendedName>
        <fullName evidence="3">DUF2194 domain-containing protein</fullName>
    </recommendedName>
</protein>
<dbReference type="EMBL" id="PXOQ01000009">
    <property type="protein sequence ID" value="PSG88202.1"/>
    <property type="molecule type" value="Genomic_DNA"/>
</dbReference>
<dbReference type="InterPro" id="IPR018695">
    <property type="entry name" value="DUF2194"/>
</dbReference>
<name>A0A2T1N8P2_9FLAO</name>
<dbReference type="GO" id="GO:0005975">
    <property type="term" value="P:carbohydrate metabolic process"/>
    <property type="evidence" value="ECO:0007669"/>
    <property type="project" value="InterPro"/>
</dbReference>
<reference evidence="1 2" key="1">
    <citation type="submission" date="2018-03" db="EMBL/GenBank/DDBJ databases">
        <title>Mesoflavibacter sp. HG37 and Mesoflavibacter sp. HG96 sp.nov., two marine bacteria isolated from seawater of Western Pacific Ocean.</title>
        <authorList>
            <person name="Cheng H."/>
            <person name="Wu Y.-H."/>
            <person name="Guo L.-L."/>
            <person name="Xu X.-W."/>
        </authorList>
    </citation>
    <scope>NUCLEOTIDE SEQUENCE [LARGE SCALE GENOMIC DNA]</scope>
    <source>
        <strain evidence="1 2">KCTC 32269</strain>
    </source>
</reference>
<sequence>MSSKSFFNQFILFAITIIGLVALIGCQDDDKKTEAIELIKTVYDADSSNPMVVFLVDYKDVESKNYNNELRKTINYTKIPYQQLDVSEFNEYGLLAPTTKVVVIRDTKVLSKIAMTALIAFVNSGNALFFPNASEDEKFGFFMGVKPNSDYIVNTTAKGFTFKTPFIPEFKNKSYFTNIVHYGLAKENFSSKIEVLATAENESNYPTIIKNRLGKGFAIAFNTTQYAQKQDRGLLFAGVLSGLSNVPYPVANVSTIFLDDFPAPLYMGIQEPIKSEYHINQAQFYKKIWWPDMVKLAKTYHLTYTAIPCFDYRDKTEPPFLFPEWDGSTEMVKGKSINNSDWLMQQVYANGFEMGFHGYNHESLVIKDWENPDFMITSLNAANKRWNSLNYGALPQTYVPPSNFIDKTGVNALVEGMPSITTISSLYLGDFYEGGDREFDLEPYNSEIFDFPRNTSGYDMSIQAQFDHQSLFLYTGIWSHFVHPDDVYQIPAENTTDSKGNFAYRNPNTYGWRVSKDKSLGLLPRFENYIKNFQKQYPLTPSLSTIEAVKRTKSWRKASYNIDLEKLNFSLSEALNPKTKTYWMMYVKSSNWESTQLNLKNQKLKFSTTPVLNGVLVMIETNAAQLQLGTGKKMIENTDNNNEDIIVNSVKNYEIYTSGFPVFETLDEEIDFAIKNNNISKAIALLKDKILTQKTPNLKDFNTLDTYYNWEEKPQETWTFLDQLYSKSRSKFIIDYSINLSKSNDYPDLQTRKKWLLRQITMYPNQTSLKIAYNDYFETETGSVLSPEELWEQLEKSTSPTSKSQLLLELMEKDILNALVYIQKLQPCDVLYANEISGEIAQFLAEQSFYNDAILWSKCAKNITKETLVDWYINAKDLESLKTLDLAAYLNYLLVTDSAQALKTLENLSPCNLENLNTDDVAYAYGNANYYRRALSWAKCNKEFPVIDQLQWLAELQDYDSLIKMYQNYSLNHPDDDSVKLYMTAFYLGQSSQKDAFAIAETLSTKDSKRLVIPDLNEALNYASLEDKRFIIKTYPDLILDSTLALIKKELRLQTGHYLESQSTLVTDRLNPTAFGNQLSYHFYNTKLAKHSFGINQYNAYAINTNENDIANRDHNLYGVHYGYAFKERTNKFNFSTKALIERNSENKLFYNLSLRATKSKDSLYSSIGLSIRPAITGPAYSLNIYRSQLEVYEEYQFNSKISGVLALEGNCYTDKVIDGLVVSKFIYSYKFKSFDSLNPYTEIAGMLGNTNRVNGFPYWTIKERFYGGIGINYLHNNPSTKLEYGVNVGGFLDTFSDQFLRYGGQVNYPISDYFKLNANAEFYTLKNFYSNNFNVGLTYYLK</sequence>
<keyword evidence="2" id="KW-1185">Reference proteome</keyword>
<evidence type="ECO:0000313" key="1">
    <source>
        <dbReference type="EMBL" id="PSG88202.1"/>
    </source>
</evidence>
<gene>
    <name evidence="1" type="ORF">C7H52_07810</name>
</gene>
<dbReference type="Pfam" id="PF09960">
    <property type="entry name" value="DUF2194"/>
    <property type="match status" value="1"/>
</dbReference>
<dbReference type="Proteomes" id="UP000238426">
    <property type="component" value="Unassembled WGS sequence"/>
</dbReference>
<evidence type="ECO:0008006" key="3">
    <source>
        <dbReference type="Google" id="ProtNLM"/>
    </source>
</evidence>
<comment type="caution">
    <text evidence="1">The sequence shown here is derived from an EMBL/GenBank/DDBJ whole genome shotgun (WGS) entry which is preliminary data.</text>
</comment>